<dbReference type="PROSITE" id="PS51257">
    <property type="entry name" value="PROKAR_LIPOPROTEIN"/>
    <property type="match status" value="1"/>
</dbReference>
<dbReference type="InterPro" id="IPR025345">
    <property type="entry name" value="DUF4249"/>
</dbReference>
<dbReference type="PATRIC" id="fig|1547436.3.peg.470"/>
<dbReference type="RefSeq" id="WP_055392385.1">
    <property type="nucleotide sequence ID" value="NZ_LCTZ01000002.1"/>
</dbReference>
<sequence length="271" mass="30170">MVLKNSLYVTFFFFLFISCEEAIDIDLPTSETRLVIDAIIGFNDNNGDPIINGEVKLTLTGPFFQDETFPAENATATIIDEQSGQSFSLVENAPGVFSAGFPSFELDRDYTLLVNYNDEVYTATQQLQKSPVIDMIEQGDGFLFDEEEETEILISFTDIPNEINHYLFSFGFDNFLVVDDEFFQDGQLTFSYFYEEVEPGDIVAITLLGIDSNFATYANLALAQSGEDGGGPFATPPATLRGNIINETNSSNLPFGYFALSEFDTKLLMIQ</sequence>
<reference evidence="1 2" key="1">
    <citation type="submission" date="2015-04" db="EMBL/GenBank/DDBJ databases">
        <title>Complete genome of flavobacterium.</title>
        <authorList>
            <person name="Kwon Y.M."/>
            <person name="Kim S.-J."/>
        </authorList>
    </citation>
    <scope>NUCLEOTIDE SEQUENCE [LARGE SCALE GENOMIC DNA]</scope>
    <source>
        <strain evidence="1 2">DK169</strain>
    </source>
</reference>
<dbReference type="EMBL" id="LCTZ01000002">
    <property type="protein sequence ID" value="KQC28845.1"/>
    <property type="molecule type" value="Genomic_DNA"/>
</dbReference>
<keyword evidence="2" id="KW-1185">Reference proteome</keyword>
<evidence type="ECO:0008006" key="3">
    <source>
        <dbReference type="Google" id="ProtNLM"/>
    </source>
</evidence>
<proteinExistence type="predicted"/>
<dbReference type="STRING" id="346185.AAY42_02255"/>
<dbReference type="Pfam" id="PF14054">
    <property type="entry name" value="DUF4249"/>
    <property type="match status" value="1"/>
</dbReference>
<accession>A0A0Q0WTW5</accession>
<protein>
    <recommendedName>
        <fullName evidence="3">DUF4249 domain-containing protein</fullName>
    </recommendedName>
</protein>
<organism evidence="1 2">
    <name type="scientific">Flagellimonas eckloniae</name>
    <dbReference type="NCBI Taxonomy" id="346185"/>
    <lineage>
        <taxon>Bacteria</taxon>
        <taxon>Pseudomonadati</taxon>
        <taxon>Bacteroidota</taxon>
        <taxon>Flavobacteriia</taxon>
        <taxon>Flavobacteriales</taxon>
        <taxon>Flavobacteriaceae</taxon>
        <taxon>Flagellimonas</taxon>
    </lineage>
</organism>
<name>A0A0Q0WTW5_9FLAO</name>
<evidence type="ECO:0000313" key="1">
    <source>
        <dbReference type="EMBL" id="KQC28845.1"/>
    </source>
</evidence>
<dbReference type="OrthoDB" id="1430047at2"/>
<evidence type="ECO:0000313" key="2">
    <source>
        <dbReference type="Proteomes" id="UP000050827"/>
    </source>
</evidence>
<dbReference type="Proteomes" id="UP000050827">
    <property type="component" value="Unassembled WGS sequence"/>
</dbReference>
<comment type="caution">
    <text evidence="1">The sequence shown here is derived from an EMBL/GenBank/DDBJ whole genome shotgun (WGS) entry which is preliminary data.</text>
</comment>
<dbReference type="AlphaFoldDB" id="A0A0Q0WTW5"/>
<gene>
    <name evidence="1" type="ORF">AAY42_02255</name>
</gene>